<dbReference type="STRING" id="309798.COPRO5265_1248"/>
<dbReference type="AlphaFoldDB" id="B5Y9V7"/>
<accession>B5Y9V7</accession>
<gene>
    <name evidence="2" type="ordered locus">COPRO5265_1248</name>
</gene>
<dbReference type="EMBL" id="CP001145">
    <property type="protein sequence ID" value="ACI17868.1"/>
    <property type="molecule type" value="Genomic_DNA"/>
</dbReference>
<organism evidence="2 3">
    <name type="scientific">Coprothermobacter proteolyticus (strain ATCC 35245 / DSM 5265 / OCM 4 / BT)</name>
    <dbReference type="NCBI Taxonomy" id="309798"/>
    <lineage>
        <taxon>Bacteria</taxon>
        <taxon>Pseudomonadati</taxon>
        <taxon>Coprothermobacterota</taxon>
        <taxon>Coprothermobacteria</taxon>
        <taxon>Coprothermobacterales</taxon>
        <taxon>Coprothermobacteraceae</taxon>
        <taxon>Coprothermobacter</taxon>
    </lineage>
</organism>
<dbReference type="eggNOG" id="COG3595">
    <property type="taxonomic scope" value="Bacteria"/>
</dbReference>
<evidence type="ECO:0000313" key="2">
    <source>
        <dbReference type="EMBL" id="ACI17868.1"/>
    </source>
</evidence>
<sequence length="313" mass="34464">MKTTKLFTIPFSEKKLKILAVSADLEIKSGKNSQVVLEVELEGEAEKIQVYEPKVRRTDDELEITLEYEANHMALVSFGRSKSLRVDKATITLPSTKEFSISTVSGDVNLSAPNCQDRLTLKAISGDANMSDVECQEIDIKTTSGDIRLRNVKAKNQLRVSLVSGDLLAQDISFREARMETVSGDIVIRELTDTFRSIQFKSVSGDLVINMAVLPPSRIEFSTLSGTIKVGQRLLKGVKGSVDTAPKPVATVRINTVSGSATLQAAREEQQTPEDVDLFVDLIKSKKATPEQVAEMMRLLGFEDETIQKVIQS</sequence>
<dbReference type="KEGG" id="cpo:COPRO5265_1248"/>
<protein>
    <recommendedName>
        <fullName evidence="1">DUF4097 domain-containing protein</fullName>
    </recommendedName>
</protein>
<dbReference type="Proteomes" id="UP000001732">
    <property type="component" value="Chromosome"/>
</dbReference>
<dbReference type="Pfam" id="PF13349">
    <property type="entry name" value="DUF4097"/>
    <property type="match status" value="1"/>
</dbReference>
<evidence type="ECO:0000259" key="1">
    <source>
        <dbReference type="Pfam" id="PF13349"/>
    </source>
</evidence>
<name>B5Y9V7_COPPD</name>
<dbReference type="RefSeq" id="WP_012544519.1">
    <property type="nucleotide sequence ID" value="NC_011295.1"/>
</dbReference>
<dbReference type="Gene3D" id="2.160.20.120">
    <property type="match status" value="1"/>
</dbReference>
<feature type="domain" description="DUF4097" evidence="1">
    <location>
        <begin position="14"/>
        <end position="262"/>
    </location>
</feature>
<reference evidence="2 3" key="2">
    <citation type="journal article" date="2014" name="Genome Announc.">
        <title>Complete Genome Sequence of Coprothermobacter proteolyticus DSM 5265.</title>
        <authorList>
            <person name="Alexiev A."/>
            <person name="Coil D.A."/>
            <person name="Badger J.H."/>
            <person name="Enticknap J."/>
            <person name="Ward N."/>
            <person name="Robb F.T."/>
            <person name="Eisen J.A."/>
        </authorList>
    </citation>
    <scope>NUCLEOTIDE SEQUENCE [LARGE SCALE GENOMIC DNA]</scope>
    <source>
        <strain evidence="3">ATCC 35245 / DSM 5265 / OCM 4 / BT</strain>
    </source>
</reference>
<keyword evidence="3" id="KW-1185">Reference proteome</keyword>
<dbReference type="OrthoDB" id="2240743at2"/>
<proteinExistence type="predicted"/>
<dbReference type="HOGENOM" id="CLU_887704_0_0_9"/>
<evidence type="ECO:0000313" key="3">
    <source>
        <dbReference type="Proteomes" id="UP000001732"/>
    </source>
</evidence>
<reference evidence="3" key="1">
    <citation type="submission" date="2008-08" db="EMBL/GenBank/DDBJ databases">
        <title>The complete genome sequence of Coprothermobacter proteolyticus strain ATCC 5245 / DSM 5265 / BT.</title>
        <authorList>
            <person name="Dodson R.J."/>
            <person name="Durkin A.S."/>
            <person name="Wu M."/>
            <person name="Eisen J."/>
            <person name="Sutton G."/>
        </authorList>
    </citation>
    <scope>NUCLEOTIDE SEQUENCE [LARGE SCALE GENOMIC DNA]</scope>
    <source>
        <strain evidence="3">ATCC 35245 / DSM 5265 / OCM 4 / BT</strain>
    </source>
</reference>
<dbReference type="InterPro" id="IPR025164">
    <property type="entry name" value="Toastrack_DUF4097"/>
</dbReference>